<feature type="signal peptide" evidence="1">
    <location>
        <begin position="1"/>
        <end position="18"/>
    </location>
</feature>
<dbReference type="EMBL" id="CAJPDR010000922">
    <property type="protein sequence ID" value="CAF9943203.1"/>
    <property type="molecule type" value="Genomic_DNA"/>
</dbReference>
<proteinExistence type="predicted"/>
<dbReference type="OrthoDB" id="5403389at2759"/>
<feature type="chain" id="PRO_5034970059" evidence="1">
    <location>
        <begin position="19"/>
        <end position="228"/>
    </location>
</feature>
<dbReference type="AlphaFoldDB" id="A0A8H3PKA5"/>
<keyword evidence="3" id="KW-1185">Reference proteome</keyword>
<name>A0A8H3PKA5_9LECA</name>
<protein>
    <submittedName>
        <fullName evidence="2">Uncharacterized protein</fullName>
    </submittedName>
</protein>
<keyword evidence="1" id="KW-0732">Signal</keyword>
<gene>
    <name evidence="2" type="ORF">ALECFALPRED_010835</name>
</gene>
<evidence type="ECO:0000256" key="1">
    <source>
        <dbReference type="SAM" id="SignalP"/>
    </source>
</evidence>
<accession>A0A8H3PKA5</accession>
<evidence type="ECO:0000313" key="2">
    <source>
        <dbReference type="EMBL" id="CAF9943203.1"/>
    </source>
</evidence>
<reference evidence="2" key="1">
    <citation type="submission" date="2021-03" db="EMBL/GenBank/DDBJ databases">
        <authorList>
            <person name="Tagirdzhanova G."/>
        </authorList>
    </citation>
    <scope>NUCLEOTIDE SEQUENCE</scope>
</reference>
<comment type="caution">
    <text evidence="2">The sequence shown here is derived from an EMBL/GenBank/DDBJ whole genome shotgun (WGS) entry which is preliminary data.</text>
</comment>
<organism evidence="2 3">
    <name type="scientific">Alectoria fallacina</name>
    <dbReference type="NCBI Taxonomy" id="1903189"/>
    <lineage>
        <taxon>Eukaryota</taxon>
        <taxon>Fungi</taxon>
        <taxon>Dikarya</taxon>
        <taxon>Ascomycota</taxon>
        <taxon>Pezizomycotina</taxon>
        <taxon>Lecanoromycetes</taxon>
        <taxon>OSLEUM clade</taxon>
        <taxon>Lecanoromycetidae</taxon>
        <taxon>Lecanorales</taxon>
        <taxon>Lecanorineae</taxon>
        <taxon>Parmeliaceae</taxon>
        <taxon>Alectoria</taxon>
    </lineage>
</organism>
<evidence type="ECO:0000313" key="3">
    <source>
        <dbReference type="Proteomes" id="UP000664203"/>
    </source>
</evidence>
<dbReference type="Proteomes" id="UP000664203">
    <property type="component" value="Unassembled WGS sequence"/>
</dbReference>
<sequence length="228" mass="25512">MRPLRLLSALLLPPLLHAATPLQVELGKIPGFTGGTTSSHAGDYLTSTYCFCAKPAAPAIPPPRPSEANYLQWEYYNAHQNTTYVLAHLCLADADDQTTCIAPRTGDGWAVYNGVDWVGEICRTWYNRVTDWPPFHTSDTLCYRPARDDQWRQYRLPGPDELRFNKQRRRLDPMGGQGPVLRGREEAEDVCEGLCEAHAGMGALRGNQRAQCHVVGYEDLDDMCEKCA</sequence>